<dbReference type="Proteomes" id="UP000270868">
    <property type="component" value="Unassembled WGS sequence"/>
</dbReference>
<sequence length="179" mass="19928">MILTTLYNLVRRNAKKYKKISSRKLCSVILLYILNKLYVRLEVCVGYGIWNKKVGQKMAKKKMLLTLSVVALGIASYTLLKPVIAETTIGKTNENQTISIYKNLLKGKSEKEINDYFSGLSDSKLIIADKSGGFTTSSTDDYSNPVETTDENGNKELKSFQDKSVAATVGEIKEALKNN</sequence>
<proteinExistence type="predicted"/>
<reference evidence="2 3" key="1">
    <citation type="submission" date="2018-11" db="EMBL/GenBank/DDBJ databases">
        <title>Species Designations Belie Phenotypic and Genotypic Heterogeneity in Oral Streptococci.</title>
        <authorList>
            <person name="Velsko I."/>
        </authorList>
    </citation>
    <scope>NUCLEOTIDE SEQUENCE [LARGE SCALE GENOMIC DNA]</scope>
    <source>
        <strain evidence="2 3">A52</strain>
    </source>
</reference>
<evidence type="ECO:0000256" key="1">
    <source>
        <dbReference type="SAM" id="Phobius"/>
    </source>
</evidence>
<feature type="transmembrane region" description="Helical" evidence="1">
    <location>
        <begin position="29"/>
        <end position="50"/>
    </location>
</feature>
<evidence type="ECO:0000313" key="2">
    <source>
        <dbReference type="EMBL" id="RSJ92618.1"/>
    </source>
</evidence>
<name>A0A3R9KQH1_STRCR</name>
<gene>
    <name evidence="2" type="ORF">D8792_00905</name>
</gene>
<protein>
    <submittedName>
        <fullName evidence="2">Uncharacterized protein</fullName>
    </submittedName>
</protein>
<keyword evidence="1" id="KW-0812">Transmembrane</keyword>
<organism evidence="2 3">
    <name type="scientific">Streptococcus cristatus</name>
    <dbReference type="NCBI Taxonomy" id="45634"/>
    <lineage>
        <taxon>Bacteria</taxon>
        <taxon>Bacillati</taxon>
        <taxon>Bacillota</taxon>
        <taxon>Bacilli</taxon>
        <taxon>Lactobacillales</taxon>
        <taxon>Streptococcaceae</taxon>
        <taxon>Streptococcus</taxon>
    </lineage>
</organism>
<evidence type="ECO:0000313" key="3">
    <source>
        <dbReference type="Proteomes" id="UP000270868"/>
    </source>
</evidence>
<dbReference type="AlphaFoldDB" id="A0A3R9KQH1"/>
<keyword evidence="1" id="KW-0472">Membrane</keyword>
<dbReference type="RefSeq" id="WP_260470129.1">
    <property type="nucleotide sequence ID" value="NZ_RJPS01000001.1"/>
</dbReference>
<accession>A0A3R9KQH1</accession>
<keyword evidence="1" id="KW-1133">Transmembrane helix</keyword>
<comment type="caution">
    <text evidence="2">The sequence shown here is derived from an EMBL/GenBank/DDBJ whole genome shotgun (WGS) entry which is preliminary data.</text>
</comment>
<dbReference type="EMBL" id="RJPS01000001">
    <property type="protein sequence ID" value="RSJ92618.1"/>
    <property type="molecule type" value="Genomic_DNA"/>
</dbReference>
<feature type="transmembrane region" description="Helical" evidence="1">
    <location>
        <begin position="62"/>
        <end position="80"/>
    </location>
</feature>